<reference evidence="1" key="2">
    <citation type="submission" date="2017-06" db="EMBL/GenBank/DDBJ databases">
        <title>WGS assembly of Brachypodium distachyon.</title>
        <authorList>
            <consortium name="The International Brachypodium Initiative"/>
            <person name="Lucas S."/>
            <person name="Harmon-Smith M."/>
            <person name="Lail K."/>
            <person name="Tice H."/>
            <person name="Grimwood J."/>
            <person name="Bruce D."/>
            <person name="Barry K."/>
            <person name="Shu S."/>
            <person name="Lindquist E."/>
            <person name="Wang M."/>
            <person name="Pitluck S."/>
            <person name="Vogel J.P."/>
            <person name="Garvin D.F."/>
            <person name="Mockler T.C."/>
            <person name="Schmutz J."/>
            <person name="Rokhsar D."/>
            <person name="Bevan M.W."/>
        </authorList>
    </citation>
    <scope>NUCLEOTIDE SEQUENCE</scope>
    <source>
        <strain evidence="1">Bd21</strain>
    </source>
</reference>
<reference evidence="1 2" key="1">
    <citation type="journal article" date="2010" name="Nature">
        <title>Genome sequencing and analysis of the model grass Brachypodium distachyon.</title>
        <authorList>
            <consortium name="International Brachypodium Initiative"/>
        </authorList>
    </citation>
    <scope>NUCLEOTIDE SEQUENCE [LARGE SCALE GENOMIC DNA]</scope>
    <source>
        <strain evidence="1 2">Bd21</strain>
    </source>
</reference>
<dbReference type="EMBL" id="CM000882">
    <property type="protein sequence ID" value="PNT67616.1"/>
    <property type="molecule type" value="Genomic_DNA"/>
</dbReference>
<evidence type="ECO:0008006" key="4">
    <source>
        <dbReference type="Google" id="ProtNLM"/>
    </source>
</evidence>
<sequence length="89" mass="10490">MIIGNGESTFFWEDRWLDGRAISELAPNLTLLVPKCIRKKRTVREALVDRRWIRDIQGSLDPLALWQYIQIWGRIRTVQFSDAADTLCW</sequence>
<proteinExistence type="predicted"/>
<reference evidence="2" key="3">
    <citation type="submission" date="2018-08" db="UniProtKB">
        <authorList>
            <consortium name="EnsemblPlants"/>
        </authorList>
    </citation>
    <scope>IDENTIFICATION</scope>
    <source>
        <strain evidence="2">cv. Bd21</strain>
    </source>
</reference>
<protein>
    <recommendedName>
        <fullName evidence="4">Reverse transcriptase zinc-binding domain-containing protein</fullName>
    </recommendedName>
</protein>
<gene>
    <name evidence="1" type="ORF">BRADI_3g29643v3</name>
</gene>
<dbReference type="InParanoid" id="A0A2K2D008"/>
<evidence type="ECO:0000313" key="2">
    <source>
        <dbReference type="EnsemblPlants" id="PNT67616"/>
    </source>
</evidence>
<dbReference type="EnsemblPlants" id="PNT67616">
    <property type="protein sequence ID" value="PNT67616"/>
    <property type="gene ID" value="BRADI_3g29643v3"/>
</dbReference>
<evidence type="ECO:0000313" key="3">
    <source>
        <dbReference type="Proteomes" id="UP000008810"/>
    </source>
</evidence>
<accession>A0A2K2D008</accession>
<dbReference type="OrthoDB" id="691957at2759"/>
<keyword evidence="3" id="KW-1185">Reference proteome</keyword>
<feature type="non-terminal residue" evidence="1">
    <location>
        <position position="89"/>
    </location>
</feature>
<dbReference type="AlphaFoldDB" id="A0A2K2D008"/>
<dbReference type="Gramene" id="PNT67616">
    <property type="protein sequence ID" value="PNT67616"/>
    <property type="gene ID" value="BRADI_3g29643v3"/>
</dbReference>
<dbReference type="Proteomes" id="UP000008810">
    <property type="component" value="Chromosome 3"/>
</dbReference>
<evidence type="ECO:0000313" key="1">
    <source>
        <dbReference type="EMBL" id="PNT67616.1"/>
    </source>
</evidence>
<organism evidence="1">
    <name type="scientific">Brachypodium distachyon</name>
    <name type="common">Purple false brome</name>
    <name type="synonym">Trachynia distachya</name>
    <dbReference type="NCBI Taxonomy" id="15368"/>
    <lineage>
        <taxon>Eukaryota</taxon>
        <taxon>Viridiplantae</taxon>
        <taxon>Streptophyta</taxon>
        <taxon>Embryophyta</taxon>
        <taxon>Tracheophyta</taxon>
        <taxon>Spermatophyta</taxon>
        <taxon>Magnoliopsida</taxon>
        <taxon>Liliopsida</taxon>
        <taxon>Poales</taxon>
        <taxon>Poaceae</taxon>
        <taxon>BOP clade</taxon>
        <taxon>Pooideae</taxon>
        <taxon>Stipodae</taxon>
        <taxon>Brachypodieae</taxon>
        <taxon>Brachypodium</taxon>
    </lineage>
</organism>
<name>A0A2K2D008_BRADI</name>